<sequence>MHGILYEEASIWHFLFVTGLLGGGAAWMTGKAVARTWGTHVRLFLYMLGLGIGVRFIHHALFWSTMFSLHYYIVDTIVLMIFGFLGYQYTRTNQMVTQYNWLYERASLLSWKPKG</sequence>
<dbReference type="InterPro" id="IPR049201">
    <property type="entry name" value="DUF6867"/>
</dbReference>
<accession>A0A3P3FC37</accession>
<feature type="transmembrane region" description="Helical" evidence="1">
    <location>
        <begin position="69"/>
        <end position="87"/>
    </location>
</feature>
<keyword evidence="4" id="KW-1185">Reference proteome</keyword>
<keyword evidence="1" id="KW-1133">Transmembrane helix</keyword>
<dbReference type="AlphaFoldDB" id="A0A3P3FC37"/>
<dbReference type="OrthoDB" id="9806174at2"/>
<name>A0A3P3FC37_9HYPH</name>
<reference evidence="3 4" key="1">
    <citation type="submission" date="2018-11" db="EMBL/GenBank/DDBJ databases">
        <title>the genome of Mesorhizobium tamadayense DSM 28320.</title>
        <authorList>
            <person name="Gao J."/>
        </authorList>
    </citation>
    <scope>NUCLEOTIDE SEQUENCE [LARGE SCALE GENOMIC DNA]</scope>
    <source>
        <strain evidence="3 4">DSM 28320</strain>
    </source>
</reference>
<proteinExistence type="predicted"/>
<feature type="transmembrane region" description="Helical" evidence="1">
    <location>
        <begin position="12"/>
        <end position="34"/>
    </location>
</feature>
<feature type="transmembrane region" description="Helical" evidence="1">
    <location>
        <begin position="43"/>
        <end position="63"/>
    </location>
</feature>
<protein>
    <recommendedName>
        <fullName evidence="2">DUF6867 domain-containing protein</fullName>
    </recommendedName>
</protein>
<keyword evidence="1" id="KW-0812">Transmembrane</keyword>
<dbReference type="Proteomes" id="UP000273786">
    <property type="component" value="Unassembled WGS sequence"/>
</dbReference>
<comment type="caution">
    <text evidence="3">The sequence shown here is derived from an EMBL/GenBank/DDBJ whole genome shotgun (WGS) entry which is preliminary data.</text>
</comment>
<gene>
    <name evidence="3" type="ORF">EH240_23140</name>
</gene>
<evidence type="ECO:0000256" key="1">
    <source>
        <dbReference type="SAM" id="Phobius"/>
    </source>
</evidence>
<evidence type="ECO:0000259" key="2">
    <source>
        <dbReference type="Pfam" id="PF21741"/>
    </source>
</evidence>
<dbReference type="RefSeq" id="WP_125002927.1">
    <property type="nucleotide sequence ID" value="NZ_RQXT01000032.1"/>
</dbReference>
<organism evidence="3 4">
    <name type="scientific">Mesorhizobium tamadayense</name>
    <dbReference type="NCBI Taxonomy" id="425306"/>
    <lineage>
        <taxon>Bacteria</taxon>
        <taxon>Pseudomonadati</taxon>
        <taxon>Pseudomonadota</taxon>
        <taxon>Alphaproteobacteria</taxon>
        <taxon>Hyphomicrobiales</taxon>
        <taxon>Phyllobacteriaceae</taxon>
        <taxon>Mesorhizobium</taxon>
    </lineage>
</organism>
<feature type="domain" description="DUF6867" evidence="2">
    <location>
        <begin position="10"/>
        <end position="114"/>
    </location>
</feature>
<dbReference type="Pfam" id="PF21741">
    <property type="entry name" value="DUF6867"/>
    <property type="match status" value="1"/>
</dbReference>
<evidence type="ECO:0000313" key="3">
    <source>
        <dbReference type="EMBL" id="RRH96214.1"/>
    </source>
</evidence>
<dbReference type="EMBL" id="RQXT01000032">
    <property type="protein sequence ID" value="RRH96214.1"/>
    <property type="molecule type" value="Genomic_DNA"/>
</dbReference>
<keyword evidence="1" id="KW-0472">Membrane</keyword>
<evidence type="ECO:0000313" key="4">
    <source>
        <dbReference type="Proteomes" id="UP000273786"/>
    </source>
</evidence>